<protein>
    <recommendedName>
        <fullName evidence="6">Integral membrane protein</fullName>
    </recommendedName>
</protein>
<feature type="transmembrane region" description="Helical" evidence="1">
    <location>
        <begin position="86"/>
        <end position="103"/>
    </location>
</feature>
<evidence type="ECO:0000313" key="3">
    <source>
        <dbReference type="EMBL" id="QCZ53145.1"/>
    </source>
</evidence>
<reference evidence="2" key="2">
    <citation type="submission" date="2020-12" db="EMBL/GenBank/DDBJ databases">
        <authorList>
            <person name="Mcmullen J.G."/>
        </authorList>
    </citation>
    <scope>NUCLEOTIDE SEQUENCE</scope>
    <source>
        <strain evidence="2">Dm-2019-70</strain>
    </source>
</reference>
<reference evidence="2" key="3">
    <citation type="submission" date="2022-09" db="EMBL/GenBank/DDBJ databases">
        <title>Genome-inferred correspondence between phylogeny and metabolic traits in the wild Drosophila gut microbiome.</title>
        <authorList>
            <person name="Bueno E."/>
            <person name="Blow F."/>
            <person name="Douglas A.E."/>
        </authorList>
    </citation>
    <scope>NUCLEOTIDE SEQUENCE</scope>
    <source>
        <strain evidence="2">Dm-2019-70</strain>
    </source>
</reference>
<evidence type="ECO:0000256" key="1">
    <source>
        <dbReference type="SAM" id="Phobius"/>
    </source>
</evidence>
<accession>A0A0C1PXQ7</accession>
<evidence type="ECO:0000313" key="2">
    <source>
        <dbReference type="EMBL" id="MBS1011271.1"/>
    </source>
</evidence>
<keyword evidence="1" id="KW-1133">Transmembrane helix</keyword>
<feature type="transmembrane region" description="Helical" evidence="1">
    <location>
        <begin position="12"/>
        <end position="31"/>
    </location>
</feature>
<dbReference type="EMBL" id="JAERKF010000013">
    <property type="protein sequence ID" value="MBS1011271.1"/>
    <property type="molecule type" value="Genomic_DNA"/>
</dbReference>
<feature type="transmembrane region" description="Helical" evidence="1">
    <location>
        <begin position="64"/>
        <end position="80"/>
    </location>
</feature>
<keyword evidence="1" id="KW-0472">Membrane</keyword>
<proteinExistence type="predicted"/>
<evidence type="ECO:0000313" key="4">
    <source>
        <dbReference type="Proteomes" id="UP000307074"/>
    </source>
</evidence>
<reference evidence="3 4" key="1">
    <citation type="submission" date="2018-07" db="EMBL/GenBank/DDBJ databases">
        <authorList>
            <person name="Feyereisen M."/>
        </authorList>
    </citation>
    <scope>NUCLEOTIDE SEQUENCE [LARGE SCALE GENOMIC DNA]</scope>
    <source>
        <strain evidence="3 4">UCCLBBS449</strain>
    </source>
</reference>
<dbReference type="RefSeq" id="WP_024525181.1">
    <property type="nucleotide sequence ID" value="NZ_CAKMAP010000002.1"/>
</dbReference>
<gene>
    <name evidence="2" type="ORF">JK167_10550</name>
    <name evidence="3" type="ORF">UCCLBBS449_1190</name>
</gene>
<name>A0A0C1PXQ7_LEVBR</name>
<organism evidence="2 5">
    <name type="scientific">Levilactobacillus brevis</name>
    <name type="common">Lactobacillus brevis</name>
    <dbReference type="NCBI Taxonomy" id="1580"/>
    <lineage>
        <taxon>Bacteria</taxon>
        <taxon>Bacillati</taxon>
        <taxon>Bacillota</taxon>
        <taxon>Bacilli</taxon>
        <taxon>Lactobacillales</taxon>
        <taxon>Lactobacillaceae</taxon>
        <taxon>Levilactobacillus</taxon>
    </lineage>
</organism>
<sequence length="111" mass="12590">MAFWEKIGWRYWVLAVIVGIGLPVGSTLIGLSPVWRFGGLLLLINGGLAIGLGRRIYQHAQPGWWLLIWPLTYLVGAIGWLPQYTWYLAIVYLCLSYVSYGLAQTHKQIRS</sequence>
<evidence type="ECO:0008006" key="6">
    <source>
        <dbReference type="Google" id="ProtNLM"/>
    </source>
</evidence>
<dbReference type="Proteomes" id="UP000307074">
    <property type="component" value="Chromosome"/>
</dbReference>
<dbReference type="OrthoDB" id="2329963at2"/>
<feature type="transmembrane region" description="Helical" evidence="1">
    <location>
        <begin position="37"/>
        <end position="57"/>
    </location>
</feature>
<dbReference type="AlphaFoldDB" id="A0A0C1PXQ7"/>
<evidence type="ECO:0000313" key="5">
    <source>
        <dbReference type="Proteomes" id="UP000676478"/>
    </source>
</evidence>
<keyword evidence="1" id="KW-0812">Transmembrane</keyword>
<dbReference type="EMBL" id="CP031198">
    <property type="protein sequence ID" value="QCZ53145.1"/>
    <property type="molecule type" value="Genomic_DNA"/>
</dbReference>
<dbReference type="Proteomes" id="UP000676478">
    <property type="component" value="Unassembled WGS sequence"/>
</dbReference>